<dbReference type="Gene3D" id="6.10.140.620">
    <property type="match status" value="1"/>
</dbReference>
<dbReference type="PROSITE" id="PS50011">
    <property type="entry name" value="PROTEIN_KINASE_DOM"/>
    <property type="match status" value="1"/>
</dbReference>
<dbReference type="EMBL" id="JAKMXF010000318">
    <property type="protein sequence ID" value="KAI6649696.1"/>
    <property type="molecule type" value="Genomic_DNA"/>
</dbReference>
<evidence type="ECO:0000256" key="1">
    <source>
        <dbReference type="ARBA" id="ARBA00022527"/>
    </source>
</evidence>
<dbReference type="GO" id="GO:0005516">
    <property type="term" value="F:calmodulin binding"/>
    <property type="evidence" value="ECO:0007669"/>
    <property type="project" value="InterPro"/>
</dbReference>
<dbReference type="Gene3D" id="1.10.510.10">
    <property type="entry name" value="Transferase(Phosphotransferase) domain 1"/>
    <property type="match status" value="1"/>
</dbReference>
<name>A0AAV7JL92_9METZ</name>
<dbReference type="GO" id="GO:0005524">
    <property type="term" value="F:ATP binding"/>
    <property type="evidence" value="ECO:0007669"/>
    <property type="project" value="InterPro"/>
</dbReference>
<evidence type="ECO:0000313" key="6">
    <source>
        <dbReference type="EMBL" id="KAI6649696.1"/>
    </source>
</evidence>
<feature type="domain" description="Protein kinase" evidence="5">
    <location>
        <begin position="1"/>
        <end position="141"/>
    </location>
</feature>
<dbReference type="InterPro" id="IPR013543">
    <property type="entry name" value="Ca/CaM-dep_prot_kinase-assoc"/>
</dbReference>
<dbReference type="Pfam" id="PF00069">
    <property type="entry name" value="Pkinase"/>
    <property type="match status" value="1"/>
</dbReference>
<reference evidence="6 7" key="1">
    <citation type="journal article" date="2023" name="BMC Biol.">
        <title>The compact genome of the sponge Oopsacas minuta (Hexactinellida) is lacking key metazoan core genes.</title>
        <authorList>
            <person name="Santini S."/>
            <person name="Schenkelaars Q."/>
            <person name="Jourda C."/>
            <person name="Duchesne M."/>
            <person name="Belahbib H."/>
            <person name="Rocher C."/>
            <person name="Selva M."/>
            <person name="Riesgo A."/>
            <person name="Vervoort M."/>
            <person name="Leys S.P."/>
            <person name="Kodjabachian L."/>
            <person name="Le Bivic A."/>
            <person name="Borchiellini C."/>
            <person name="Claverie J.M."/>
            <person name="Renard E."/>
        </authorList>
    </citation>
    <scope>NUCLEOTIDE SEQUENCE [LARGE SCALE GENOMIC DNA]</scope>
    <source>
        <strain evidence="6">SPO-2</strain>
    </source>
</reference>
<protein>
    <submittedName>
        <fullName evidence="6">Calcium/calmodulin-dependent protein kinase type II delta chain isoform X16</fullName>
    </submittedName>
</protein>
<dbReference type="InterPro" id="IPR011009">
    <property type="entry name" value="Kinase-like_dom_sf"/>
</dbReference>
<keyword evidence="4 6" id="KW-0418">Kinase</keyword>
<dbReference type="InterPro" id="IPR032710">
    <property type="entry name" value="NTF2-like_dom_sf"/>
</dbReference>
<dbReference type="Pfam" id="PF08332">
    <property type="entry name" value="CaMKII_AD"/>
    <property type="match status" value="1"/>
</dbReference>
<proteinExistence type="predicted"/>
<evidence type="ECO:0000256" key="2">
    <source>
        <dbReference type="ARBA" id="ARBA00022553"/>
    </source>
</evidence>
<dbReference type="SUPFAM" id="SSF56112">
    <property type="entry name" value="Protein kinase-like (PK-like)"/>
    <property type="match status" value="1"/>
</dbReference>
<accession>A0AAV7JL92</accession>
<evidence type="ECO:0000256" key="4">
    <source>
        <dbReference type="ARBA" id="ARBA00022777"/>
    </source>
</evidence>
<dbReference type="SMART" id="SM00220">
    <property type="entry name" value="S_TKc"/>
    <property type="match status" value="1"/>
</dbReference>
<dbReference type="Proteomes" id="UP001165289">
    <property type="component" value="Unassembled WGS sequence"/>
</dbReference>
<dbReference type="Gene3D" id="3.10.450.50">
    <property type="match status" value="1"/>
</dbReference>
<evidence type="ECO:0000256" key="3">
    <source>
        <dbReference type="ARBA" id="ARBA00022679"/>
    </source>
</evidence>
<dbReference type="GO" id="GO:0004683">
    <property type="term" value="F:calcium/calmodulin-dependent protein kinase activity"/>
    <property type="evidence" value="ECO:0007669"/>
    <property type="project" value="InterPro"/>
</dbReference>
<dbReference type="InterPro" id="IPR000719">
    <property type="entry name" value="Prot_kinase_dom"/>
</dbReference>
<dbReference type="PANTHER" id="PTHR24347">
    <property type="entry name" value="SERINE/THREONINE-PROTEIN KINASE"/>
    <property type="match status" value="1"/>
</dbReference>
<sequence>MLLKDIKPENLLLKTQEANSDIKLGNFALALWIPEDVLGYHKIAGTLGYFAPEIVNKEIYGKPVDVWACGVILYILLVGYPPFWDDNEKVLSKIISEGKYEFYSPEWDSITDEAKSLINQLLKTDQSKRISAREALNHPWINYREEFASKLHHQNTIQGLKKFNARRKLKGAIISTMVSQRFGMLLNDKHKSDNTIGKPQDSQRKVSGNVSLPMLTKVGSLDEDFLNEIISLTANFCKVMAMNDSKTCGSICTGNFTKFELDLNINFGDTVQVTIINPRVKKIGSTGACISYSKLIQYVNEENTHMTHQTLETCLWENNGDVWKCVHLHSS</sequence>
<evidence type="ECO:0000259" key="5">
    <source>
        <dbReference type="PROSITE" id="PS50011"/>
    </source>
</evidence>
<keyword evidence="7" id="KW-1185">Reference proteome</keyword>
<keyword evidence="2" id="KW-0597">Phosphoprotein</keyword>
<keyword evidence="1" id="KW-0723">Serine/threonine-protein kinase</keyword>
<gene>
    <name evidence="6" type="ORF">LOD99_6486</name>
</gene>
<comment type="caution">
    <text evidence="6">The sequence shown here is derived from an EMBL/GenBank/DDBJ whole genome shotgun (WGS) entry which is preliminary data.</text>
</comment>
<dbReference type="SUPFAM" id="SSF54427">
    <property type="entry name" value="NTF2-like"/>
    <property type="match status" value="1"/>
</dbReference>
<evidence type="ECO:0000313" key="7">
    <source>
        <dbReference type="Proteomes" id="UP001165289"/>
    </source>
</evidence>
<organism evidence="6 7">
    <name type="scientific">Oopsacas minuta</name>
    <dbReference type="NCBI Taxonomy" id="111878"/>
    <lineage>
        <taxon>Eukaryota</taxon>
        <taxon>Metazoa</taxon>
        <taxon>Porifera</taxon>
        <taxon>Hexactinellida</taxon>
        <taxon>Hexasterophora</taxon>
        <taxon>Lyssacinosida</taxon>
        <taxon>Leucopsacidae</taxon>
        <taxon>Oopsacas</taxon>
    </lineage>
</organism>
<dbReference type="AlphaFoldDB" id="A0AAV7JL92"/>
<keyword evidence="3" id="KW-0808">Transferase</keyword>